<dbReference type="PANTHER" id="PTHR46890">
    <property type="entry name" value="NON-LTR RETROLELEMENT REVERSE TRANSCRIPTASE-LIKE PROTEIN-RELATED"/>
    <property type="match status" value="1"/>
</dbReference>
<dbReference type="InterPro" id="IPR000477">
    <property type="entry name" value="RT_dom"/>
</dbReference>
<dbReference type="EMBL" id="JACGWJ010001353">
    <property type="protein sequence ID" value="KAL0282902.1"/>
    <property type="molecule type" value="Genomic_DNA"/>
</dbReference>
<evidence type="ECO:0000313" key="2">
    <source>
        <dbReference type="EMBL" id="KAL0282902.1"/>
    </source>
</evidence>
<gene>
    <name evidence="2" type="ORF">Sradi_7247600</name>
</gene>
<proteinExistence type="predicted"/>
<feature type="domain" description="Reverse transcriptase" evidence="1">
    <location>
        <begin position="63"/>
        <end position="123"/>
    </location>
</feature>
<dbReference type="AlphaFoldDB" id="A0AAW2ILQ3"/>
<protein>
    <recommendedName>
        <fullName evidence="1">Reverse transcriptase domain-containing protein</fullName>
    </recommendedName>
</protein>
<accession>A0AAW2ILQ3</accession>
<reference evidence="2" key="2">
    <citation type="journal article" date="2024" name="Plant">
        <title>Genomic evolution and insights into agronomic trait innovations of Sesamum species.</title>
        <authorList>
            <person name="Miao H."/>
            <person name="Wang L."/>
            <person name="Qu L."/>
            <person name="Liu H."/>
            <person name="Sun Y."/>
            <person name="Le M."/>
            <person name="Wang Q."/>
            <person name="Wei S."/>
            <person name="Zheng Y."/>
            <person name="Lin W."/>
            <person name="Duan Y."/>
            <person name="Cao H."/>
            <person name="Xiong S."/>
            <person name="Wang X."/>
            <person name="Wei L."/>
            <person name="Li C."/>
            <person name="Ma Q."/>
            <person name="Ju M."/>
            <person name="Zhao R."/>
            <person name="Li G."/>
            <person name="Mu C."/>
            <person name="Tian Q."/>
            <person name="Mei H."/>
            <person name="Zhang T."/>
            <person name="Gao T."/>
            <person name="Zhang H."/>
        </authorList>
    </citation>
    <scope>NUCLEOTIDE SEQUENCE</scope>
    <source>
        <strain evidence="2">G02</strain>
    </source>
</reference>
<evidence type="ECO:0000259" key="1">
    <source>
        <dbReference type="Pfam" id="PF00078"/>
    </source>
</evidence>
<dbReference type="InterPro" id="IPR052343">
    <property type="entry name" value="Retrotransposon-Effector_Assoc"/>
</dbReference>
<reference evidence="2" key="1">
    <citation type="submission" date="2020-06" db="EMBL/GenBank/DDBJ databases">
        <authorList>
            <person name="Li T."/>
            <person name="Hu X."/>
            <person name="Zhang T."/>
            <person name="Song X."/>
            <person name="Zhang H."/>
            <person name="Dai N."/>
            <person name="Sheng W."/>
            <person name="Hou X."/>
            <person name="Wei L."/>
        </authorList>
    </citation>
    <scope>NUCLEOTIDE SEQUENCE</scope>
    <source>
        <strain evidence="2">G02</strain>
        <tissue evidence="2">Leaf</tissue>
    </source>
</reference>
<comment type="caution">
    <text evidence="2">The sequence shown here is derived from an EMBL/GenBank/DDBJ whole genome shotgun (WGS) entry which is preliminary data.</text>
</comment>
<sequence length="381" mass="43371">MAEVKEAFFDIDVESAPGPDGYTSAFYRSAWPVIGQTLFQAIGEFFRTGKLLKQVNTTLIALIPKVNLPMYVSDYRPIACCNVLYKAITKIIVKRMQRVLPLLIDYSQNAFVPGRSITDKYPISSRTIGSWKWECESSLGTDLQTKRGRRAWSSQPHHNKSGLMLKQLWRIIQNDGTSIWVDWIQHYRLRQSTIWTFNGALGSWGWRKMLNLRPLLQRGVIYKVGDGSSFSLWQDIWHERGPLCLLYPRGPTVTGLPLSSLLSSVIQRNQWCWPGSTDAELQTSFTASSNKRYSSRHHFLEKAARVSTHSDYNAACLLAWTSSGKFKIRGTDLFFGWPYWKNYTMDKPWVPSAENGCVLCGGCLMKHMITCFLNAGTLSVV</sequence>
<name>A0AAW2ILQ3_SESRA</name>
<dbReference type="Pfam" id="PF00078">
    <property type="entry name" value="RVT_1"/>
    <property type="match status" value="1"/>
</dbReference>
<dbReference type="PANTHER" id="PTHR46890:SF48">
    <property type="entry name" value="RNA-DIRECTED DNA POLYMERASE"/>
    <property type="match status" value="1"/>
</dbReference>
<organism evidence="2">
    <name type="scientific">Sesamum radiatum</name>
    <name type="common">Black benniseed</name>
    <dbReference type="NCBI Taxonomy" id="300843"/>
    <lineage>
        <taxon>Eukaryota</taxon>
        <taxon>Viridiplantae</taxon>
        <taxon>Streptophyta</taxon>
        <taxon>Embryophyta</taxon>
        <taxon>Tracheophyta</taxon>
        <taxon>Spermatophyta</taxon>
        <taxon>Magnoliopsida</taxon>
        <taxon>eudicotyledons</taxon>
        <taxon>Gunneridae</taxon>
        <taxon>Pentapetalae</taxon>
        <taxon>asterids</taxon>
        <taxon>lamiids</taxon>
        <taxon>Lamiales</taxon>
        <taxon>Pedaliaceae</taxon>
        <taxon>Sesamum</taxon>
    </lineage>
</organism>